<name>A0A915IM76_ROMCU</name>
<evidence type="ECO:0000313" key="2">
    <source>
        <dbReference type="WBParaSite" id="nRc.2.0.1.t15076-RA"/>
    </source>
</evidence>
<dbReference type="WBParaSite" id="nRc.2.0.1.t15076-RA">
    <property type="protein sequence ID" value="nRc.2.0.1.t15076-RA"/>
    <property type="gene ID" value="nRc.2.0.1.g15076"/>
</dbReference>
<reference evidence="2" key="1">
    <citation type="submission" date="2022-11" db="UniProtKB">
        <authorList>
            <consortium name="WormBaseParasite"/>
        </authorList>
    </citation>
    <scope>IDENTIFICATION</scope>
</reference>
<evidence type="ECO:0000313" key="1">
    <source>
        <dbReference type="Proteomes" id="UP000887565"/>
    </source>
</evidence>
<organism evidence="1 2">
    <name type="scientific">Romanomermis culicivorax</name>
    <name type="common">Nematode worm</name>
    <dbReference type="NCBI Taxonomy" id="13658"/>
    <lineage>
        <taxon>Eukaryota</taxon>
        <taxon>Metazoa</taxon>
        <taxon>Ecdysozoa</taxon>
        <taxon>Nematoda</taxon>
        <taxon>Enoplea</taxon>
        <taxon>Dorylaimia</taxon>
        <taxon>Mermithida</taxon>
        <taxon>Mermithoidea</taxon>
        <taxon>Mermithidae</taxon>
        <taxon>Romanomermis</taxon>
    </lineage>
</organism>
<proteinExistence type="predicted"/>
<accession>A0A915IM76</accession>
<keyword evidence="1" id="KW-1185">Reference proteome</keyword>
<protein>
    <submittedName>
        <fullName evidence="2">Uncharacterized protein</fullName>
    </submittedName>
</protein>
<dbReference type="AlphaFoldDB" id="A0A915IM76"/>
<sequence length="38" mass="4615">MEKNVHMLNREIDEKILSPFYFKIFLFIIASKNKIESQ</sequence>
<dbReference type="Proteomes" id="UP000887565">
    <property type="component" value="Unplaced"/>
</dbReference>